<dbReference type="InterPro" id="IPR010978">
    <property type="entry name" value="tRNA-bd_arm"/>
</dbReference>
<accession>A0A532V5I5</accession>
<keyword evidence="7 13" id="KW-0547">Nucleotide-binding</keyword>
<proteinExistence type="inferred from homology"/>
<keyword evidence="9 13" id="KW-0460">Magnesium</keyword>
<dbReference type="GO" id="GO:0005737">
    <property type="term" value="C:cytoplasm"/>
    <property type="evidence" value="ECO:0007669"/>
    <property type="project" value="UniProtKB-SubCell"/>
</dbReference>
<reference evidence="15 16" key="1">
    <citation type="submission" date="2017-06" db="EMBL/GenBank/DDBJ databases">
        <title>Novel microbial phyla capable of carbon fixation and sulfur reduction in deep-sea sediments.</title>
        <authorList>
            <person name="Huang J."/>
            <person name="Baker B."/>
            <person name="Wang Y."/>
        </authorList>
    </citation>
    <scope>NUCLEOTIDE SEQUENCE [LARGE SCALE GENOMIC DNA]</scope>
    <source>
        <strain evidence="15">B3_LCP</strain>
    </source>
</reference>
<evidence type="ECO:0000256" key="7">
    <source>
        <dbReference type="ARBA" id="ARBA00022741"/>
    </source>
</evidence>
<dbReference type="InterPro" id="IPR022911">
    <property type="entry name" value="Phe_tRNA_ligase_alpha1_bac"/>
</dbReference>
<dbReference type="SUPFAM" id="SSF46589">
    <property type="entry name" value="tRNA-binding arm"/>
    <property type="match status" value="1"/>
</dbReference>
<dbReference type="NCBIfam" id="TIGR00468">
    <property type="entry name" value="pheS"/>
    <property type="match status" value="1"/>
</dbReference>
<evidence type="ECO:0000256" key="9">
    <source>
        <dbReference type="ARBA" id="ARBA00022842"/>
    </source>
</evidence>
<evidence type="ECO:0000256" key="11">
    <source>
        <dbReference type="ARBA" id="ARBA00023146"/>
    </source>
</evidence>
<protein>
    <recommendedName>
        <fullName evidence="13">Phenylalanine--tRNA ligase alpha subunit</fullName>
        <ecNumber evidence="13">6.1.1.20</ecNumber>
    </recommendedName>
    <alternativeName>
        <fullName evidence="13">Phenylalanyl-tRNA synthetase alpha subunit</fullName>
        <shortName evidence="13">PheRS</shortName>
    </alternativeName>
</protein>
<comment type="subunit">
    <text evidence="3 13">Tetramer of two alpha and two beta subunits.</text>
</comment>
<keyword evidence="5 13" id="KW-0436">Ligase</keyword>
<comment type="similarity">
    <text evidence="2 13">Belongs to the class-II aminoacyl-tRNA synthetase family. Phe-tRNA synthetase alpha subunit type 1 subfamily.</text>
</comment>
<feature type="binding site" evidence="13">
    <location>
        <position position="249"/>
    </location>
    <ligand>
        <name>Mg(2+)</name>
        <dbReference type="ChEBI" id="CHEBI:18420"/>
        <note>shared with beta subunit</note>
    </ligand>
</feature>
<dbReference type="InterPro" id="IPR002319">
    <property type="entry name" value="Phenylalanyl-tRNA_Synthase"/>
</dbReference>
<dbReference type="GO" id="GO:0006432">
    <property type="term" value="P:phenylalanyl-tRNA aminoacylation"/>
    <property type="evidence" value="ECO:0007669"/>
    <property type="project" value="UniProtKB-UniRule"/>
</dbReference>
<dbReference type="EC" id="6.1.1.20" evidence="13"/>
<dbReference type="CDD" id="cd00496">
    <property type="entry name" value="PheRS_alpha_core"/>
    <property type="match status" value="1"/>
</dbReference>
<dbReference type="PANTHER" id="PTHR11538">
    <property type="entry name" value="PHENYLALANYL-TRNA SYNTHETASE"/>
    <property type="match status" value="1"/>
</dbReference>
<evidence type="ECO:0000256" key="5">
    <source>
        <dbReference type="ARBA" id="ARBA00022598"/>
    </source>
</evidence>
<dbReference type="InterPro" id="IPR006195">
    <property type="entry name" value="aa-tRNA-synth_II"/>
</dbReference>
<evidence type="ECO:0000256" key="1">
    <source>
        <dbReference type="ARBA" id="ARBA00004496"/>
    </source>
</evidence>
<dbReference type="Gene3D" id="3.30.930.10">
    <property type="entry name" value="Bira Bifunctional Protein, Domain 2"/>
    <property type="match status" value="1"/>
</dbReference>
<dbReference type="Proteomes" id="UP000319619">
    <property type="component" value="Unassembled WGS sequence"/>
</dbReference>
<evidence type="ECO:0000256" key="2">
    <source>
        <dbReference type="ARBA" id="ARBA00010207"/>
    </source>
</evidence>
<evidence type="ECO:0000313" key="15">
    <source>
        <dbReference type="EMBL" id="TKJ42450.1"/>
    </source>
</evidence>
<dbReference type="InterPro" id="IPR004529">
    <property type="entry name" value="Phe-tRNA-synth_IIc_asu"/>
</dbReference>
<dbReference type="SUPFAM" id="SSF55681">
    <property type="entry name" value="Class II aaRS and biotin synthetases"/>
    <property type="match status" value="1"/>
</dbReference>
<dbReference type="PROSITE" id="PS50862">
    <property type="entry name" value="AA_TRNA_LIGASE_II"/>
    <property type="match status" value="1"/>
</dbReference>
<dbReference type="GO" id="GO:0000287">
    <property type="term" value="F:magnesium ion binding"/>
    <property type="evidence" value="ECO:0007669"/>
    <property type="project" value="UniProtKB-UniRule"/>
</dbReference>
<dbReference type="InterPro" id="IPR045864">
    <property type="entry name" value="aa-tRNA-synth_II/BPL/LPL"/>
</dbReference>
<keyword evidence="6 13" id="KW-0479">Metal-binding</keyword>
<dbReference type="PANTHER" id="PTHR11538:SF41">
    <property type="entry name" value="PHENYLALANINE--TRNA LIGASE, MITOCHONDRIAL"/>
    <property type="match status" value="1"/>
</dbReference>
<evidence type="ECO:0000256" key="12">
    <source>
        <dbReference type="ARBA" id="ARBA00049255"/>
    </source>
</evidence>
<dbReference type="EMBL" id="NJBN01000001">
    <property type="protein sequence ID" value="TKJ42450.1"/>
    <property type="molecule type" value="Genomic_DNA"/>
</dbReference>
<evidence type="ECO:0000256" key="6">
    <source>
        <dbReference type="ARBA" id="ARBA00022723"/>
    </source>
</evidence>
<keyword evidence="8 13" id="KW-0067">ATP-binding</keyword>
<dbReference type="GO" id="GO:0005524">
    <property type="term" value="F:ATP binding"/>
    <property type="evidence" value="ECO:0007669"/>
    <property type="project" value="UniProtKB-UniRule"/>
</dbReference>
<evidence type="ECO:0000256" key="3">
    <source>
        <dbReference type="ARBA" id="ARBA00011209"/>
    </source>
</evidence>
<dbReference type="Pfam" id="PF01409">
    <property type="entry name" value="tRNA-synt_2d"/>
    <property type="match status" value="1"/>
</dbReference>
<keyword evidence="10 13" id="KW-0648">Protein biosynthesis</keyword>
<evidence type="ECO:0000256" key="10">
    <source>
        <dbReference type="ARBA" id="ARBA00022917"/>
    </source>
</evidence>
<dbReference type="HAMAP" id="MF_00281">
    <property type="entry name" value="Phe_tRNA_synth_alpha1"/>
    <property type="match status" value="1"/>
</dbReference>
<dbReference type="GO" id="GO:0004826">
    <property type="term" value="F:phenylalanine-tRNA ligase activity"/>
    <property type="evidence" value="ECO:0007669"/>
    <property type="project" value="UniProtKB-UniRule"/>
</dbReference>
<comment type="caution">
    <text evidence="15">The sequence shown here is derived from an EMBL/GenBank/DDBJ whole genome shotgun (WGS) entry which is preliminary data.</text>
</comment>
<dbReference type="Pfam" id="PF02912">
    <property type="entry name" value="Phe_tRNA-synt_N"/>
    <property type="match status" value="1"/>
</dbReference>
<dbReference type="GO" id="GO:0000049">
    <property type="term" value="F:tRNA binding"/>
    <property type="evidence" value="ECO:0007669"/>
    <property type="project" value="InterPro"/>
</dbReference>
<name>A0A532V5I5_UNCL8</name>
<evidence type="ECO:0000256" key="4">
    <source>
        <dbReference type="ARBA" id="ARBA00022490"/>
    </source>
</evidence>
<evidence type="ECO:0000313" key="16">
    <source>
        <dbReference type="Proteomes" id="UP000319619"/>
    </source>
</evidence>
<organism evidence="15 16">
    <name type="scientific">candidate division LCP-89 bacterium B3_LCP</name>
    <dbReference type="NCBI Taxonomy" id="2012998"/>
    <lineage>
        <taxon>Bacteria</taxon>
        <taxon>Pseudomonadati</taxon>
        <taxon>Bacteria division LCP-89</taxon>
    </lineage>
</organism>
<evidence type="ECO:0000256" key="13">
    <source>
        <dbReference type="HAMAP-Rule" id="MF_00281"/>
    </source>
</evidence>
<dbReference type="FunFam" id="3.30.930.10:FF:000003">
    <property type="entry name" value="Phenylalanine--tRNA ligase alpha subunit"/>
    <property type="match status" value="1"/>
</dbReference>
<comment type="cofactor">
    <cofactor evidence="13">
        <name>Mg(2+)</name>
        <dbReference type="ChEBI" id="CHEBI:18420"/>
    </cofactor>
    <text evidence="13">Binds 2 magnesium ions per tetramer.</text>
</comment>
<dbReference type="InterPro" id="IPR004188">
    <property type="entry name" value="Phe-tRNA_ligase_II_N"/>
</dbReference>
<keyword evidence="11 13" id="KW-0030">Aminoacyl-tRNA synthetase</keyword>
<evidence type="ECO:0000259" key="14">
    <source>
        <dbReference type="PROSITE" id="PS50862"/>
    </source>
</evidence>
<comment type="subcellular location">
    <subcellularLocation>
        <location evidence="1 13">Cytoplasm</location>
    </subcellularLocation>
</comment>
<evidence type="ECO:0000256" key="8">
    <source>
        <dbReference type="ARBA" id="ARBA00022840"/>
    </source>
</evidence>
<keyword evidence="4 13" id="KW-0963">Cytoplasm</keyword>
<sequence length="334" mass="38407">MPDQNDLIQQFENELKEVNDAQALDDLRVRFLGKKGLVTQEFKQLGKLSPRERPARGAELNLLKERVQEGISRRQIQLQNAQLSQPTLDRTLPGRRSQVGKLHPLVQIEERVKDIFRSMGFTVETGPEIETVYYNFTALNTPEWHPARDDADTFYFDDEKLLRTETSPVQIHVLERGKLPVRMIAPGRVYRNDKPDPTHFPVFHQVEGLYVDKGVTFADLKGTLLAFYRRFFGPETEIRFRPHYFPFTEPSAEVDASCYLCGGDGCRVCKHTGWIEMGGSGMVDPKVLEGVGVDPEVWTGYAFGLGIERTAMVWYGVDDIRLFYENDLRFLRQF</sequence>
<gene>
    <name evidence="13" type="primary">pheS</name>
    <name evidence="15" type="ORF">CEE37_01850</name>
</gene>
<dbReference type="AlphaFoldDB" id="A0A532V5I5"/>
<feature type="domain" description="Aminoacyl-transfer RNA synthetases class-II family profile" evidence="14">
    <location>
        <begin position="108"/>
        <end position="333"/>
    </location>
</feature>
<comment type="catalytic activity">
    <reaction evidence="12 13">
        <text>tRNA(Phe) + L-phenylalanine + ATP = L-phenylalanyl-tRNA(Phe) + AMP + diphosphate + H(+)</text>
        <dbReference type="Rhea" id="RHEA:19413"/>
        <dbReference type="Rhea" id="RHEA-COMP:9668"/>
        <dbReference type="Rhea" id="RHEA-COMP:9699"/>
        <dbReference type="ChEBI" id="CHEBI:15378"/>
        <dbReference type="ChEBI" id="CHEBI:30616"/>
        <dbReference type="ChEBI" id="CHEBI:33019"/>
        <dbReference type="ChEBI" id="CHEBI:58095"/>
        <dbReference type="ChEBI" id="CHEBI:78442"/>
        <dbReference type="ChEBI" id="CHEBI:78531"/>
        <dbReference type="ChEBI" id="CHEBI:456215"/>
        <dbReference type="EC" id="6.1.1.20"/>
    </reaction>
</comment>